<protein>
    <submittedName>
        <fullName evidence="2">Uncharacterized protein</fullName>
    </submittedName>
</protein>
<dbReference type="SUPFAM" id="SSF48452">
    <property type="entry name" value="TPR-like"/>
    <property type="match status" value="1"/>
</dbReference>
<feature type="transmembrane region" description="Helical" evidence="1">
    <location>
        <begin position="216"/>
        <end position="239"/>
    </location>
</feature>
<dbReference type="Gene3D" id="1.25.40.10">
    <property type="entry name" value="Tetratricopeptide repeat domain"/>
    <property type="match status" value="1"/>
</dbReference>
<comment type="caution">
    <text evidence="2">The sequence shown here is derived from an EMBL/GenBank/DDBJ whole genome shotgun (WGS) entry which is preliminary data.</text>
</comment>
<evidence type="ECO:0000313" key="2">
    <source>
        <dbReference type="EMBL" id="TDK84894.1"/>
    </source>
</evidence>
<feature type="transmembrane region" description="Helical" evidence="1">
    <location>
        <begin position="386"/>
        <end position="408"/>
    </location>
</feature>
<feature type="transmembrane region" description="Helical" evidence="1">
    <location>
        <begin position="245"/>
        <end position="263"/>
    </location>
</feature>
<name>A0A4R5W7Y9_MYCMU</name>
<accession>A0A4R5W7Y9</accession>
<feature type="transmembrane region" description="Helical" evidence="1">
    <location>
        <begin position="316"/>
        <end position="337"/>
    </location>
</feature>
<dbReference type="Proteomes" id="UP000294929">
    <property type="component" value="Unassembled WGS sequence"/>
</dbReference>
<feature type="transmembrane region" description="Helical" evidence="1">
    <location>
        <begin position="415"/>
        <end position="434"/>
    </location>
</feature>
<dbReference type="InterPro" id="IPR011990">
    <property type="entry name" value="TPR-like_helical_dom_sf"/>
</dbReference>
<keyword evidence="1" id="KW-0812">Transmembrane</keyword>
<reference evidence="2 3" key="1">
    <citation type="submission" date="2019-01" db="EMBL/GenBank/DDBJ databases">
        <title>High-quality-draft genome sequences of five non-tuberculosis mycobacteriaceae isolated from a nosocomial environment.</title>
        <authorList>
            <person name="Tiago I."/>
            <person name="Alarico S."/>
            <person name="Pereira S.G."/>
            <person name="Coelho C."/>
            <person name="Maranha A."/>
            <person name="Empadinhas N."/>
        </authorList>
    </citation>
    <scope>NUCLEOTIDE SEQUENCE [LARGE SCALE GENOMIC DNA]</scope>
    <source>
        <strain evidence="2 3">24AIII</strain>
    </source>
</reference>
<dbReference type="RefSeq" id="WP_133428210.1">
    <property type="nucleotide sequence ID" value="NZ_SDLO01000030.1"/>
</dbReference>
<feature type="transmembrane region" description="Helical" evidence="1">
    <location>
        <begin position="358"/>
        <end position="380"/>
    </location>
</feature>
<gene>
    <name evidence="2" type="ORF">EUA03_24475</name>
</gene>
<dbReference type="EMBL" id="SDLO01000030">
    <property type="protein sequence ID" value="TDK84894.1"/>
    <property type="molecule type" value="Genomic_DNA"/>
</dbReference>
<dbReference type="AlphaFoldDB" id="A0A4R5W7Y9"/>
<keyword evidence="1" id="KW-0472">Membrane</keyword>
<keyword evidence="1" id="KW-1133">Transmembrane helix</keyword>
<evidence type="ECO:0000256" key="1">
    <source>
        <dbReference type="SAM" id="Phobius"/>
    </source>
</evidence>
<proteinExistence type="predicted"/>
<sequence length="478" mass="50810">MDVEAVVLRAQLLGDVGQWQAAADLLSSALAEHPHDGQLLAAFAVAAYNVGDLDRARAAAEAATAPHDTSLSALQVLARVSLSVSRTADAVRYARRAAGAHPLDADAHMLLATCLAQVPDRRAALAALDRALELESHDAELFLAAARVARRCGDDRAAQFIATGLDIDPANADLQTEAAAARTFAGDRVAGLSAVLVDEPTHDAARHTLAQTVWGTIARLASGVWIYTLAVVLFSAWVPSSALRHLAPVLMAPLLVHWTRTFFRVRKQLPRGYLARRLRRGPIALAGIGLAAFAAMIATLAPVLIIVGWSPDGVRLGYDALIVACLLAGLAHVMVTVGRLRSDRDVSLGDHLAEQSGYWLVWLLGLGLPVGLGWACYRLAAQPGALWFALMVLPIVFGVRCVEYVVALAGRGLRWPGYVVAALFLAGCVWLVLWCGHRAAGVDFKYRPGALSPGNIQVPTFSPLPPIPNFTVPATPGR</sequence>
<feature type="transmembrane region" description="Helical" evidence="1">
    <location>
        <begin position="283"/>
        <end position="310"/>
    </location>
</feature>
<evidence type="ECO:0000313" key="3">
    <source>
        <dbReference type="Proteomes" id="UP000294929"/>
    </source>
</evidence>
<dbReference type="SMART" id="SM00028">
    <property type="entry name" value="TPR"/>
    <property type="match status" value="2"/>
</dbReference>
<dbReference type="InterPro" id="IPR019734">
    <property type="entry name" value="TPR_rpt"/>
</dbReference>
<organism evidence="2 3">
    <name type="scientific">Mycolicibacterium mucogenicum</name>
    <name type="common">Mycobacterium mucogenicum</name>
    <dbReference type="NCBI Taxonomy" id="56689"/>
    <lineage>
        <taxon>Bacteria</taxon>
        <taxon>Bacillati</taxon>
        <taxon>Actinomycetota</taxon>
        <taxon>Actinomycetes</taxon>
        <taxon>Mycobacteriales</taxon>
        <taxon>Mycobacteriaceae</taxon>
        <taxon>Mycolicibacterium</taxon>
    </lineage>
</organism>
<dbReference type="Pfam" id="PF14559">
    <property type="entry name" value="TPR_19"/>
    <property type="match status" value="1"/>
</dbReference>